<dbReference type="OMA" id="NWGWVRV"/>
<comment type="catalytic activity">
    <reaction evidence="7">
        <text>sarcosine + O2 + H2O = formaldehyde + glycine + H2O2</text>
        <dbReference type="Rhea" id="RHEA:13313"/>
        <dbReference type="ChEBI" id="CHEBI:15377"/>
        <dbReference type="ChEBI" id="CHEBI:15379"/>
        <dbReference type="ChEBI" id="CHEBI:16240"/>
        <dbReference type="ChEBI" id="CHEBI:16842"/>
        <dbReference type="ChEBI" id="CHEBI:57305"/>
        <dbReference type="ChEBI" id="CHEBI:57433"/>
        <dbReference type="EC" id="1.5.3.1"/>
    </reaction>
</comment>
<dbReference type="GO" id="GO:0050031">
    <property type="term" value="F:L-pipecolate oxidase activity"/>
    <property type="evidence" value="ECO:0007669"/>
    <property type="project" value="TreeGrafter"/>
</dbReference>
<keyword evidence="9" id="KW-1185">Reference proteome</keyword>
<evidence type="ECO:0000256" key="5">
    <source>
        <dbReference type="ARBA" id="ARBA00022827"/>
    </source>
</evidence>
<dbReference type="RefSeq" id="XP_022103752.1">
    <property type="nucleotide sequence ID" value="XM_022248060.1"/>
</dbReference>
<feature type="domain" description="FAD dependent oxidoreductase" evidence="8">
    <location>
        <begin position="12"/>
        <end position="363"/>
    </location>
</feature>
<dbReference type="GO" id="GO:0050660">
    <property type="term" value="F:flavin adenine dinucleotide binding"/>
    <property type="evidence" value="ECO:0007669"/>
    <property type="project" value="InterPro"/>
</dbReference>
<sequence>MSDFYEGSKLYDCVVVGAGIEGSSTAYHLAKKGQETLLLEQFPLGHTRGSSHGHSRITRYAYPEKHFAQMMPECFKIWAELENKTNTRLYRKEGLLVISGPPYKDLSQMRQALDSIGHKYTKLTAPEIRRRLPGLRISEDTVGIIEHDGGVLLADKCLRAMQSEFQNYGGTIRDSEPVLQILPGTTVIVVTRKGHYRCKSVVLTPGPWASKMLKPLGLDPPLKPWRLDVCYWKEKKPGTFNNMPVFIAYFKDEHTYALPSEEYPGLVKLCDHTEHQSCDPDERDVPIADHQFQMERLQAFVRQYFPGLEHVPVIAETCMYTFTPDASFFLDTHPQYHNIIIGCGFSGHGFKLAPAVGKVLSELAMQTKPSYDLSPFRLSRFPNGPLAKAKL</sequence>
<evidence type="ECO:0000256" key="2">
    <source>
        <dbReference type="ARBA" id="ARBA00010989"/>
    </source>
</evidence>
<dbReference type="NCBIfam" id="NF008425">
    <property type="entry name" value="PRK11259.1"/>
    <property type="match status" value="1"/>
</dbReference>
<evidence type="ECO:0000313" key="11">
    <source>
        <dbReference type="RefSeq" id="XP_022103752.1"/>
    </source>
</evidence>
<accession>A0A8B7ZFH8</accession>
<reference evidence="10 11" key="1">
    <citation type="submission" date="2025-04" db="UniProtKB">
        <authorList>
            <consortium name="RefSeq"/>
        </authorList>
    </citation>
    <scope>IDENTIFICATION</scope>
</reference>
<evidence type="ECO:0000256" key="1">
    <source>
        <dbReference type="ARBA" id="ARBA00001974"/>
    </source>
</evidence>
<evidence type="ECO:0000256" key="7">
    <source>
        <dbReference type="ARBA" id="ARBA00052742"/>
    </source>
</evidence>
<dbReference type="KEGG" id="aplc:110986296"/>
<dbReference type="SUPFAM" id="SSF54373">
    <property type="entry name" value="FAD-linked reductases, C-terminal domain"/>
    <property type="match status" value="1"/>
</dbReference>
<gene>
    <name evidence="10 11" type="primary">LOC110986296</name>
</gene>
<evidence type="ECO:0000313" key="9">
    <source>
        <dbReference type="Proteomes" id="UP000694845"/>
    </source>
</evidence>
<dbReference type="EC" id="1.5.3.1" evidence="3"/>
<dbReference type="RefSeq" id="XP_022103751.1">
    <property type="nucleotide sequence ID" value="XM_022248059.1"/>
</dbReference>
<dbReference type="Proteomes" id="UP000694845">
    <property type="component" value="Unplaced"/>
</dbReference>
<protein>
    <recommendedName>
        <fullName evidence="3">sarcosine oxidasee (formaldehyde-forming)</fullName>
        <ecNumber evidence="3">1.5.3.1</ecNumber>
    </recommendedName>
</protein>
<dbReference type="Gene3D" id="3.30.9.10">
    <property type="entry name" value="D-Amino Acid Oxidase, subunit A, domain 2"/>
    <property type="match status" value="1"/>
</dbReference>
<dbReference type="PANTHER" id="PTHR10961">
    <property type="entry name" value="PEROXISOMAL SARCOSINE OXIDASE"/>
    <property type="match status" value="1"/>
</dbReference>
<evidence type="ECO:0000313" key="10">
    <source>
        <dbReference type="RefSeq" id="XP_022103751.1"/>
    </source>
</evidence>
<dbReference type="InterPro" id="IPR036188">
    <property type="entry name" value="FAD/NAD-bd_sf"/>
</dbReference>
<dbReference type="SUPFAM" id="SSF51905">
    <property type="entry name" value="FAD/NAD(P)-binding domain"/>
    <property type="match status" value="1"/>
</dbReference>
<evidence type="ECO:0000259" key="8">
    <source>
        <dbReference type="Pfam" id="PF01266"/>
    </source>
</evidence>
<dbReference type="InterPro" id="IPR006076">
    <property type="entry name" value="FAD-dep_OxRdtase"/>
</dbReference>
<dbReference type="GO" id="GO:0005777">
    <property type="term" value="C:peroxisome"/>
    <property type="evidence" value="ECO:0007669"/>
    <property type="project" value="TreeGrafter"/>
</dbReference>
<dbReference type="GO" id="GO:0008115">
    <property type="term" value="F:sarcosine oxidase activity"/>
    <property type="evidence" value="ECO:0007669"/>
    <property type="project" value="UniProtKB-EC"/>
</dbReference>
<dbReference type="AlphaFoldDB" id="A0A8B7ZFH8"/>
<dbReference type="OrthoDB" id="424974at2759"/>
<keyword evidence="5" id="KW-0274">FAD</keyword>
<keyword evidence="4" id="KW-0285">Flavoprotein</keyword>
<evidence type="ECO:0000256" key="6">
    <source>
        <dbReference type="ARBA" id="ARBA00023002"/>
    </source>
</evidence>
<comment type="similarity">
    <text evidence="2">Belongs to the MSOX/MTOX family.</text>
</comment>
<dbReference type="PANTHER" id="PTHR10961:SF46">
    <property type="entry name" value="PEROXISOMAL SARCOSINE OXIDASE"/>
    <property type="match status" value="1"/>
</dbReference>
<name>A0A8B7ZFH8_ACAPL</name>
<keyword evidence="6" id="KW-0560">Oxidoreductase</keyword>
<proteinExistence type="inferred from homology"/>
<dbReference type="InterPro" id="IPR045170">
    <property type="entry name" value="MTOX"/>
</dbReference>
<dbReference type="FunFam" id="3.50.50.60:FF:000189">
    <property type="entry name" value="Monomeric sarcosine oxidase"/>
    <property type="match status" value="1"/>
</dbReference>
<evidence type="ECO:0000256" key="4">
    <source>
        <dbReference type="ARBA" id="ARBA00022630"/>
    </source>
</evidence>
<dbReference type="Pfam" id="PF01266">
    <property type="entry name" value="DAO"/>
    <property type="match status" value="1"/>
</dbReference>
<dbReference type="GeneID" id="110986296"/>
<dbReference type="Gene3D" id="3.50.50.60">
    <property type="entry name" value="FAD/NAD(P)-binding domain"/>
    <property type="match status" value="1"/>
</dbReference>
<dbReference type="GO" id="GO:0033514">
    <property type="term" value="P:L-lysine catabolic process to acetyl-CoA via L-pipecolate"/>
    <property type="evidence" value="ECO:0007669"/>
    <property type="project" value="TreeGrafter"/>
</dbReference>
<organism evidence="9 11">
    <name type="scientific">Acanthaster planci</name>
    <name type="common">Crown-of-thorns starfish</name>
    <dbReference type="NCBI Taxonomy" id="133434"/>
    <lineage>
        <taxon>Eukaryota</taxon>
        <taxon>Metazoa</taxon>
        <taxon>Echinodermata</taxon>
        <taxon>Eleutherozoa</taxon>
        <taxon>Asterozoa</taxon>
        <taxon>Asteroidea</taxon>
        <taxon>Valvatacea</taxon>
        <taxon>Valvatida</taxon>
        <taxon>Acanthasteridae</taxon>
        <taxon>Acanthaster</taxon>
    </lineage>
</organism>
<comment type="cofactor">
    <cofactor evidence="1">
        <name>FAD</name>
        <dbReference type="ChEBI" id="CHEBI:57692"/>
    </cofactor>
</comment>
<evidence type="ECO:0000256" key="3">
    <source>
        <dbReference type="ARBA" id="ARBA00012769"/>
    </source>
</evidence>